<organism evidence="2 3">
    <name type="scientific">Araneus ventricosus</name>
    <name type="common">Orbweaver spider</name>
    <name type="synonym">Epeira ventricosa</name>
    <dbReference type="NCBI Taxonomy" id="182803"/>
    <lineage>
        <taxon>Eukaryota</taxon>
        <taxon>Metazoa</taxon>
        <taxon>Ecdysozoa</taxon>
        <taxon>Arthropoda</taxon>
        <taxon>Chelicerata</taxon>
        <taxon>Arachnida</taxon>
        <taxon>Araneae</taxon>
        <taxon>Araneomorphae</taxon>
        <taxon>Entelegynae</taxon>
        <taxon>Araneoidea</taxon>
        <taxon>Araneidae</taxon>
        <taxon>Araneus</taxon>
    </lineage>
</organism>
<gene>
    <name evidence="2" type="ORF">AVEN_189650_1</name>
</gene>
<comment type="caution">
    <text evidence="2">The sequence shown here is derived from an EMBL/GenBank/DDBJ whole genome shotgun (WGS) entry which is preliminary data.</text>
</comment>
<sequence length="23" mass="2576">MAEEASSSQRYSESDVQMEPLSN</sequence>
<dbReference type="EMBL" id="BGPR01078655">
    <property type="protein sequence ID" value="GBL71429.1"/>
    <property type="molecule type" value="Genomic_DNA"/>
</dbReference>
<dbReference type="Proteomes" id="UP000499080">
    <property type="component" value="Unassembled WGS sequence"/>
</dbReference>
<reference evidence="2 3" key="1">
    <citation type="journal article" date="2019" name="Sci. Rep.">
        <title>Orb-weaving spider Araneus ventricosus genome elucidates the spidroin gene catalogue.</title>
        <authorList>
            <person name="Kono N."/>
            <person name="Nakamura H."/>
            <person name="Ohtoshi R."/>
            <person name="Moran D.A.P."/>
            <person name="Shinohara A."/>
            <person name="Yoshida Y."/>
            <person name="Fujiwara M."/>
            <person name="Mori M."/>
            <person name="Tomita M."/>
            <person name="Arakawa K."/>
        </authorList>
    </citation>
    <scope>NUCLEOTIDE SEQUENCE [LARGE SCALE GENOMIC DNA]</scope>
</reference>
<name>A0A4Y1ZWH4_ARAVE</name>
<feature type="region of interest" description="Disordered" evidence="1">
    <location>
        <begin position="1"/>
        <end position="23"/>
    </location>
</feature>
<evidence type="ECO:0000313" key="2">
    <source>
        <dbReference type="EMBL" id="GBL71429.1"/>
    </source>
</evidence>
<protein>
    <submittedName>
        <fullName evidence="2">Uncharacterized protein</fullName>
    </submittedName>
</protein>
<dbReference type="AlphaFoldDB" id="A0A4Y1ZWH4"/>
<keyword evidence="3" id="KW-1185">Reference proteome</keyword>
<evidence type="ECO:0000256" key="1">
    <source>
        <dbReference type="SAM" id="MobiDB-lite"/>
    </source>
</evidence>
<feature type="non-terminal residue" evidence="2">
    <location>
        <position position="23"/>
    </location>
</feature>
<evidence type="ECO:0000313" key="3">
    <source>
        <dbReference type="Proteomes" id="UP000499080"/>
    </source>
</evidence>
<proteinExistence type="predicted"/>
<accession>A0A4Y1ZWH4</accession>